<proteinExistence type="predicted"/>
<reference evidence="2" key="2">
    <citation type="submission" date="2025-08" db="UniProtKB">
        <authorList>
            <consortium name="RefSeq"/>
        </authorList>
    </citation>
    <scope>IDENTIFICATION</scope>
    <source>
        <tissue evidence="2">Leaf</tissue>
    </source>
</reference>
<organism evidence="1 2">
    <name type="scientific">Nicotiana tabacum</name>
    <name type="common">Common tobacco</name>
    <dbReference type="NCBI Taxonomy" id="4097"/>
    <lineage>
        <taxon>Eukaryota</taxon>
        <taxon>Viridiplantae</taxon>
        <taxon>Streptophyta</taxon>
        <taxon>Embryophyta</taxon>
        <taxon>Tracheophyta</taxon>
        <taxon>Spermatophyta</taxon>
        <taxon>Magnoliopsida</taxon>
        <taxon>eudicotyledons</taxon>
        <taxon>Gunneridae</taxon>
        <taxon>Pentapetalae</taxon>
        <taxon>asterids</taxon>
        <taxon>lamiids</taxon>
        <taxon>Solanales</taxon>
        <taxon>Solanaceae</taxon>
        <taxon>Nicotianoideae</taxon>
        <taxon>Nicotianeae</taxon>
        <taxon>Nicotiana</taxon>
    </lineage>
</organism>
<protein>
    <submittedName>
        <fullName evidence="2">Uncharacterized protein LOC142172545</fullName>
    </submittedName>
</protein>
<evidence type="ECO:0000313" key="2">
    <source>
        <dbReference type="RefSeq" id="XP_075092291.1"/>
    </source>
</evidence>
<accession>A0AC58T4Y0</accession>
<dbReference type="RefSeq" id="XP_075092291.1">
    <property type="nucleotide sequence ID" value="XM_075236190.1"/>
</dbReference>
<dbReference type="Proteomes" id="UP000790787">
    <property type="component" value="Chromosome 18"/>
</dbReference>
<evidence type="ECO:0000313" key="1">
    <source>
        <dbReference type="Proteomes" id="UP000790787"/>
    </source>
</evidence>
<gene>
    <name evidence="2" type="primary">LOC142172545</name>
</gene>
<name>A0AC58T4Y0_TOBAC</name>
<sequence>MRPISLSNFVNKIFSRVIHERLVDILPNLISEEQADFLKGRSIVKNLLLTQEIITDIRSRTKAGPNVVIKIDMTKAYDRLSWLFLTKMLRKIGFPEAFIGLIFDLIGNNWYSILVNGQPKGFFKLSRGVKQGDPLSPTLFILAVEALSRGLNSLHSNLYFCEFGLPKWSPKINHLSYADDTIIFCSSDTTSLRLVMEILHAYEISSGQLVNKAKSAIYMHHLTDNEVINKVERITGIGRQGFLLTYLFGIDEDIHNVNDLVENGMWNVERIFEILPEDLAQHIVQNIRPSNECNELDTPFWMLETRGYFSVWKAKLPLDDFMRKLGYFMPSKFWCCAEPKEESLVHLFYTSNATRIVWSYFLRRAGIAVEELTLQQAITKCWTTPVIQRLKPIMQALPIKANTDGASRGNPGRSAIGICLRDDCGDIRYAAGREIKEGSNNEAEVPTIVEAMTMCRAMNFNNIWLQKDLMMLKNIIDGPWKTPWNIVDAVEKIKRLKEGFNFKVSHIFREGNKLADHLENYALDSGSKDVFMYCVIKKSPLVVLM</sequence>
<reference evidence="1" key="1">
    <citation type="journal article" date="2014" name="Nat. Commun.">
        <title>The tobacco genome sequence and its comparison with those of tomato and potato.</title>
        <authorList>
            <person name="Sierro N."/>
            <person name="Battey J.N."/>
            <person name="Ouadi S."/>
            <person name="Bakaher N."/>
            <person name="Bovet L."/>
            <person name="Willig A."/>
            <person name="Goepfert S."/>
            <person name="Peitsch M.C."/>
            <person name="Ivanov N.V."/>
        </authorList>
    </citation>
    <scope>NUCLEOTIDE SEQUENCE [LARGE SCALE GENOMIC DNA]</scope>
</reference>
<keyword evidence="1" id="KW-1185">Reference proteome</keyword>